<protein>
    <submittedName>
        <fullName evidence="2">Uncharacterized protein LOC108663206</fullName>
    </submittedName>
</protein>
<organism evidence="1 2">
    <name type="scientific">Theobroma cacao</name>
    <name type="common">Cacao</name>
    <name type="synonym">Cocoa</name>
    <dbReference type="NCBI Taxonomy" id="3641"/>
    <lineage>
        <taxon>Eukaryota</taxon>
        <taxon>Viridiplantae</taxon>
        <taxon>Streptophyta</taxon>
        <taxon>Embryophyta</taxon>
        <taxon>Tracheophyta</taxon>
        <taxon>Spermatophyta</taxon>
        <taxon>Magnoliopsida</taxon>
        <taxon>eudicotyledons</taxon>
        <taxon>Gunneridae</taxon>
        <taxon>Pentapetalae</taxon>
        <taxon>rosids</taxon>
        <taxon>malvids</taxon>
        <taxon>Malvales</taxon>
        <taxon>Malvaceae</taxon>
        <taxon>Byttnerioideae</taxon>
        <taxon>Theobroma</taxon>
    </lineage>
</organism>
<dbReference type="Gramene" id="Tc09v2_t001600.1">
    <property type="protein sequence ID" value="Tc09v2_p001600.1"/>
    <property type="gene ID" value="Tc09v2_g001600"/>
</dbReference>
<dbReference type="AlphaFoldDB" id="A0AB32WU49"/>
<dbReference type="PANTHER" id="PTHR47165:SF4">
    <property type="entry name" value="OS03G0429900 PROTEIN"/>
    <property type="match status" value="1"/>
</dbReference>
<dbReference type="Gene3D" id="2.40.50.140">
    <property type="entry name" value="Nucleic acid-binding proteins"/>
    <property type="match status" value="2"/>
</dbReference>
<name>A0AB32WU49_THECC</name>
<sequence>MTVGEYQGQPSVASCSASKIYVDLNIPIVADMKARFDEKNAPVLLLDVRQRPQIPPDQQENHNRVTIKQLLQIDHSKTQIETYTCIAKIKEFDCTEGWYYIGCKICMKTCNK</sequence>
<dbReference type="GeneID" id="108663206"/>
<dbReference type="InterPro" id="IPR012340">
    <property type="entry name" value="NA-bd_OB-fold"/>
</dbReference>
<dbReference type="KEGG" id="tcc:108663206"/>
<dbReference type="RefSeq" id="XP_017982251.1">
    <property type="nucleotide sequence ID" value="XM_018126762.1"/>
</dbReference>
<reference evidence="1" key="1">
    <citation type="journal article" date="1997" name="Nucleic Acids Res.">
        <title>tRNAscan-SE: a program for improved detection of transfer RNA genes in genomic sequence.</title>
        <authorList>
            <person name="Lowe T.M."/>
            <person name="Eddy S.R."/>
        </authorList>
    </citation>
    <scope>NUCLEOTIDE SEQUENCE [LARGE SCALE GENOMIC DNA]</scope>
    <source>
        <strain evidence="1">r\B97-61/B2</strain>
    </source>
</reference>
<dbReference type="Proteomes" id="UP000694886">
    <property type="component" value="Chromosome 9"/>
</dbReference>
<accession>A0AB32WU49</accession>
<evidence type="ECO:0000313" key="2">
    <source>
        <dbReference type="RefSeq" id="XP_017982251.1"/>
    </source>
</evidence>
<proteinExistence type="predicted"/>
<reference evidence="2" key="2">
    <citation type="submission" date="2025-08" db="UniProtKB">
        <authorList>
            <consortium name="RefSeq"/>
        </authorList>
    </citation>
    <scope>IDENTIFICATION</scope>
</reference>
<gene>
    <name evidence="2" type="primary">LOC108663206</name>
</gene>
<evidence type="ECO:0000313" key="1">
    <source>
        <dbReference type="Proteomes" id="UP000694886"/>
    </source>
</evidence>
<dbReference type="PANTHER" id="PTHR47165">
    <property type="entry name" value="OS03G0429900 PROTEIN"/>
    <property type="match status" value="1"/>
</dbReference>